<keyword evidence="3" id="KW-1185">Reference proteome</keyword>
<dbReference type="Pfam" id="PF01609">
    <property type="entry name" value="DDE_Tnp_1"/>
    <property type="match status" value="1"/>
</dbReference>
<accession>A0ABV6ATY9</accession>
<reference evidence="2 3" key="1">
    <citation type="submission" date="2024-09" db="EMBL/GenBank/DDBJ databases">
        <authorList>
            <person name="Sun Q."/>
            <person name="Mori K."/>
        </authorList>
    </citation>
    <scope>NUCLEOTIDE SEQUENCE [LARGE SCALE GENOMIC DNA]</scope>
    <source>
        <strain evidence="2 3">TBRC 4938</strain>
    </source>
</reference>
<dbReference type="Proteomes" id="UP001589692">
    <property type="component" value="Unassembled WGS sequence"/>
</dbReference>
<sequence>MKIPDQRIFAMLPLHTVLAETLSGHFSLSKSRLVTLAALIAGLVHARTVNLSHLAAHLCGCACHASKYRRLQRFFQFVRLDQCVAARLVVHMLNLERPKFLALDRTNWKLGSRDINILMLAIVTRRFRVPLLFALLPHQGSSDMADRIALMRRYLMLFPAASIRCLLADREFIGAEWMDFLNENNIPFAIRLKGDMTITLEDGHTWSLATLLRHRRAYATLQGHLNGTAGPMRKPVCLAAKRLGNGEWLIVATNRPDPRQALNDYRKRWGIECLFGDTKTRGLNIEDTHITDPGKLASLIVVVMLAITWAYRCATQTMGMKAIRRKTHGRRHKSWFRIGLDTLRDWITNVPQAAAKAWAKKTHQKTLKPLTHA</sequence>
<gene>
    <name evidence="2" type="ORF">ACFFP0_31000</name>
</gene>
<evidence type="ECO:0000259" key="1">
    <source>
        <dbReference type="Pfam" id="PF01609"/>
    </source>
</evidence>
<proteinExistence type="predicted"/>
<dbReference type="NCBIfam" id="NF033591">
    <property type="entry name" value="transpos_IS4_2"/>
    <property type="match status" value="1"/>
</dbReference>
<dbReference type="InterPro" id="IPR047658">
    <property type="entry name" value="IS4-like_transpos"/>
</dbReference>
<comment type="caution">
    <text evidence="2">The sequence shown here is derived from an EMBL/GenBank/DDBJ whole genome shotgun (WGS) entry which is preliminary data.</text>
</comment>
<protein>
    <submittedName>
        <fullName evidence="2">IS4 family transposase</fullName>
    </submittedName>
</protein>
<name>A0ABV6ATY9_9HYPH</name>
<dbReference type="EMBL" id="JBHMAA010000071">
    <property type="protein sequence ID" value="MFB9953287.1"/>
    <property type="molecule type" value="Genomic_DNA"/>
</dbReference>
<evidence type="ECO:0000313" key="2">
    <source>
        <dbReference type="EMBL" id="MFB9953287.1"/>
    </source>
</evidence>
<feature type="domain" description="Transposase IS4-like" evidence="1">
    <location>
        <begin position="101"/>
        <end position="308"/>
    </location>
</feature>
<dbReference type="RefSeq" id="WP_377266085.1">
    <property type="nucleotide sequence ID" value="NZ_JBHMAA010000071.1"/>
</dbReference>
<dbReference type="SUPFAM" id="SSF53098">
    <property type="entry name" value="Ribonuclease H-like"/>
    <property type="match status" value="1"/>
</dbReference>
<dbReference type="InterPro" id="IPR002559">
    <property type="entry name" value="Transposase_11"/>
</dbReference>
<evidence type="ECO:0000313" key="3">
    <source>
        <dbReference type="Proteomes" id="UP001589692"/>
    </source>
</evidence>
<organism evidence="2 3">
    <name type="scientific">Rhizobium puerariae</name>
    <dbReference type="NCBI Taxonomy" id="1585791"/>
    <lineage>
        <taxon>Bacteria</taxon>
        <taxon>Pseudomonadati</taxon>
        <taxon>Pseudomonadota</taxon>
        <taxon>Alphaproteobacteria</taxon>
        <taxon>Hyphomicrobiales</taxon>
        <taxon>Rhizobiaceae</taxon>
        <taxon>Rhizobium/Agrobacterium group</taxon>
        <taxon>Rhizobium</taxon>
    </lineage>
</organism>
<dbReference type="InterPro" id="IPR012337">
    <property type="entry name" value="RNaseH-like_sf"/>
</dbReference>